<dbReference type="PANTHER" id="PTHR15678:SF6">
    <property type="entry name" value="BRIDGE-LIKE LIPID TRANSFER PROTEIN FAMILY MEMBER 2"/>
    <property type="match status" value="1"/>
</dbReference>
<proteinExistence type="inferred from homology"/>
<dbReference type="InterPro" id="IPR045167">
    <property type="entry name" value="Hobbit"/>
</dbReference>
<dbReference type="InterPro" id="IPR013936">
    <property type="entry name" value="CRT-like"/>
</dbReference>
<dbReference type="AlphaFoldDB" id="A0A3S3NN33"/>
<dbReference type="Pfam" id="PF08627">
    <property type="entry name" value="CRT-like"/>
    <property type="match status" value="1"/>
</dbReference>
<dbReference type="STRING" id="337451.A0A3S3NN33"/>
<gene>
    <name evidence="8" type="ORF">CKAN_02011600</name>
</gene>
<reference evidence="8 9" key="1">
    <citation type="journal article" date="2019" name="Nat. Plants">
        <title>Stout camphor tree genome fills gaps in understanding of flowering plant genome evolution.</title>
        <authorList>
            <person name="Chaw S.M."/>
            <person name="Liu Y.C."/>
            <person name="Wu Y.W."/>
            <person name="Wang H.Y."/>
            <person name="Lin C.I."/>
            <person name="Wu C.S."/>
            <person name="Ke H.M."/>
            <person name="Chang L.Y."/>
            <person name="Hsu C.Y."/>
            <person name="Yang H.T."/>
            <person name="Sudianto E."/>
            <person name="Hsu M.H."/>
            <person name="Wu K.P."/>
            <person name="Wang L.N."/>
            <person name="Leebens-Mack J.H."/>
            <person name="Tsai I.J."/>
        </authorList>
    </citation>
    <scope>NUCLEOTIDE SEQUENCE [LARGE SCALE GENOMIC DNA]</scope>
    <source>
        <strain evidence="9">cv. Chaw 1501</strain>
        <tissue evidence="8">Young leaves</tissue>
    </source>
</reference>
<keyword evidence="3" id="KW-0813">Transport</keyword>
<dbReference type="PANTHER" id="PTHR15678">
    <property type="entry name" value="ANTIGEN MLAA-22-RELATED"/>
    <property type="match status" value="1"/>
</dbReference>
<feature type="transmembrane region" description="Helical" evidence="7">
    <location>
        <begin position="397"/>
        <end position="415"/>
    </location>
</feature>
<keyword evidence="5 7" id="KW-1133">Transmembrane helix</keyword>
<keyword evidence="6 7" id="KW-0472">Membrane</keyword>
<evidence type="ECO:0000256" key="1">
    <source>
        <dbReference type="ARBA" id="ARBA00004141"/>
    </source>
</evidence>
<evidence type="ECO:0000256" key="5">
    <source>
        <dbReference type="ARBA" id="ARBA00022989"/>
    </source>
</evidence>
<dbReference type="Proteomes" id="UP000283530">
    <property type="component" value="Unassembled WGS sequence"/>
</dbReference>
<organism evidence="8 9">
    <name type="scientific">Cinnamomum micranthum f. kanehirae</name>
    <dbReference type="NCBI Taxonomy" id="337451"/>
    <lineage>
        <taxon>Eukaryota</taxon>
        <taxon>Viridiplantae</taxon>
        <taxon>Streptophyta</taxon>
        <taxon>Embryophyta</taxon>
        <taxon>Tracheophyta</taxon>
        <taxon>Spermatophyta</taxon>
        <taxon>Magnoliopsida</taxon>
        <taxon>Magnoliidae</taxon>
        <taxon>Laurales</taxon>
        <taxon>Lauraceae</taxon>
        <taxon>Cinnamomum</taxon>
    </lineage>
</organism>
<dbReference type="OrthoDB" id="1715700at2759"/>
<keyword evidence="4 7" id="KW-0812">Transmembrane</keyword>
<comment type="similarity">
    <text evidence="2">Belongs to the CRT-like transporter family.</text>
</comment>
<feature type="transmembrane region" description="Helical" evidence="7">
    <location>
        <begin position="298"/>
        <end position="322"/>
    </location>
</feature>
<evidence type="ECO:0000256" key="6">
    <source>
        <dbReference type="ARBA" id="ARBA00023136"/>
    </source>
</evidence>
<evidence type="ECO:0000256" key="7">
    <source>
        <dbReference type="SAM" id="Phobius"/>
    </source>
</evidence>
<evidence type="ECO:0000256" key="4">
    <source>
        <dbReference type="ARBA" id="ARBA00022692"/>
    </source>
</evidence>
<dbReference type="GO" id="GO:0016020">
    <property type="term" value="C:membrane"/>
    <property type="evidence" value="ECO:0007669"/>
    <property type="project" value="UniProtKB-SubCell"/>
</dbReference>
<comment type="subcellular location">
    <subcellularLocation>
        <location evidence="1">Membrane</location>
        <topology evidence="1">Multi-pass membrane protein</topology>
    </subcellularLocation>
</comment>
<protein>
    <submittedName>
        <fullName evidence="8">Protein SABRE</fullName>
    </submittedName>
</protein>
<evidence type="ECO:0000313" key="9">
    <source>
        <dbReference type="Proteomes" id="UP000283530"/>
    </source>
</evidence>
<evidence type="ECO:0000256" key="3">
    <source>
        <dbReference type="ARBA" id="ARBA00022448"/>
    </source>
</evidence>
<accession>A0A3S3NN33</accession>
<evidence type="ECO:0000313" key="8">
    <source>
        <dbReference type="EMBL" id="RWR90982.1"/>
    </source>
</evidence>
<dbReference type="EMBL" id="QPKB01000008">
    <property type="protein sequence ID" value="RWR90982.1"/>
    <property type="molecule type" value="Genomic_DNA"/>
</dbReference>
<dbReference type="Pfam" id="PF10344">
    <property type="entry name" value="Hobbit"/>
    <property type="match status" value="1"/>
</dbReference>
<comment type="caution">
    <text evidence="8">The sequence shown here is derived from an EMBL/GenBank/DDBJ whole genome shotgun (WGS) entry which is preliminary data.</text>
</comment>
<name>A0A3S3NN33_9MAGN</name>
<sequence length="464" mass="51140">MVVANMARFLSVSVTELVVKVPKATIEIKDLVVDISKHGRSLSTLCVKLHLLPFLVHMGDSRLSYEQSSAFNQGEGKAIGLGSVAMMERNSAYFICEELSLTCEFSHEREVGATIKDVDIMIGEVTVNLNDELFVKKTVDTRMAASLDSSTTRKSQKKENLLQSFTKYALGFPEKVSFNLPKLDVRFVHQVQGFSFENNVTGIHLSSSKSQSLEESGEATSVFNVQMDFSEIDLLREGGTSVLAITKLAIVSSFDVPLQLTVPVRAKIDVKIGGTQCHIIMSRLKPWMRLHMSKKKRMRLLLCFTVLMACHYTNYVAFYFSFLYMRYRAGIVTKEMLGIPKKLFVAIGFLEALGVAAGMAAGAMLPGLAILILNQTFLVWQLIFSVWVLGREYSFSQTFGCILVAAGVVVAVSSGANDAGTLSEVEFLWPALMIASSAFQAGASNLKVMTRIIVQLCGFAFVLY</sequence>
<feature type="transmembrane region" description="Helical" evidence="7">
    <location>
        <begin position="343"/>
        <end position="362"/>
    </location>
</feature>
<keyword evidence="9" id="KW-1185">Reference proteome</keyword>
<feature type="transmembrane region" description="Helical" evidence="7">
    <location>
        <begin position="427"/>
        <end position="446"/>
    </location>
</feature>
<evidence type="ECO:0000256" key="2">
    <source>
        <dbReference type="ARBA" id="ARBA00006690"/>
    </source>
</evidence>
<feature type="transmembrane region" description="Helical" evidence="7">
    <location>
        <begin position="368"/>
        <end position="390"/>
    </location>
</feature>